<dbReference type="InterPro" id="IPR008030">
    <property type="entry name" value="NmrA-like"/>
</dbReference>
<organism evidence="4 5">
    <name type="scientific">Entomortierella chlamydospora</name>
    <dbReference type="NCBI Taxonomy" id="101097"/>
    <lineage>
        <taxon>Eukaryota</taxon>
        <taxon>Fungi</taxon>
        <taxon>Fungi incertae sedis</taxon>
        <taxon>Mucoromycota</taxon>
        <taxon>Mortierellomycotina</taxon>
        <taxon>Mortierellomycetes</taxon>
        <taxon>Mortierellales</taxon>
        <taxon>Mortierellaceae</taxon>
        <taxon>Entomortierella</taxon>
    </lineage>
</organism>
<protein>
    <recommendedName>
        <fullName evidence="3">NmrA-like domain-containing protein</fullName>
    </recommendedName>
</protein>
<feature type="domain" description="NmrA-like" evidence="3">
    <location>
        <begin position="2"/>
        <end position="262"/>
    </location>
</feature>
<dbReference type="CDD" id="cd05251">
    <property type="entry name" value="NmrA_like_SDR_a"/>
    <property type="match status" value="1"/>
</dbReference>
<accession>A0A9P6MDD2</accession>
<evidence type="ECO:0000313" key="5">
    <source>
        <dbReference type="Proteomes" id="UP000703661"/>
    </source>
</evidence>
<gene>
    <name evidence="4" type="ORF">BGZ80_008252</name>
</gene>
<dbReference type="AlphaFoldDB" id="A0A9P6MDD2"/>
<dbReference type="InterPro" id="IPR036291">
    <property type="entry name" value="NAD(P)-bd_dom_sf"/>
</dbReference>
<dbReference type="GO" id="GO:0005634">
    <property type="term" value="C:nucleus"/>
    <property type="evidence" value="ECO:0007669"/>
    <property type="project" value="TreeGrafter"/>
</dbReference>
<keyword evidence="2" id="KW-0521">NADP</keyword>
<evidence type="ECO:0000256" key="1">
    <source>
        <dbReference type="ARBA" id="ARBA00006328"/>
    </source>
</evidence>
<dbReference type="SUPFAM" id="SSF51735">
    <property type="entry name" value="NAD(P)-binding Rossmann-fold domains"/>
    <property type="match status" value="1"/>
</dbReference>
<proteinExistence type="inferred from homology"/>
<reference evidence="4" key="1">
    <citation type="journal article" date="2020" name="Fungal Divers.">
        <title>Resolving the Mortierellaceae phylogeny through synthesis of multi-gene phylogenetics and phylogenomics.</title>
        <authorList>
            <person name="Vandepol N."/>
            <person name="Liber J."/>
            <person name="Desiro A."/>
            <person name="Na H."/>
            <person name="Kennedy M."/>
            <person name="Barry K."/>
            <person name="Grigoriev I.V."/>
            <person name="Miller A.N."/>
            <person name="O'Donnell K."/>
            <person name="Stajich J.E."/>
            <person name="Bonito G."/>
        </authorList>
    </citation>
    <scope>NUCLEOTIDE SEQUENCE</scope>
    <source>
        <strain evidence="4">NRRL 2769</strain>
    </source>
</reference>
<dbReference type="EMBL" id="JAAAID010004415">
    <property type="protein sequence ID" value="KAF9993167.1"/>
    <property type="molecule type" value="Genomic_DNA"/>
</dbReference>
<sequence length="264" mass="28830">MSKILVVFGATGQQGGSIVKYVINDPELSKQFKVRGVTRDPSKPAAITLQQKGVEVVKGDFDDSESVKQAVQGAHTVFVATTTVYDEQIRSREYAQGKTVVDSAVAAGAQYFIFSTQPNTTKISGGKYQHVDHFDVKYDIEQYIRAQPLKSAFFAPGSFMQNFTHAMAPRPVGDGTYAISNVVAPQTKFPFIDINDTGKYVGAILAEPEKYEGTIFSAATALYSLEEAAEIISKVTGKTVRYKQLPIEVFKSFVPPVAAEHLVE</sequence>
<comment type="caution">
    <text evidence="4">The sequence shown here is derived from an EMBL/GenBank/DDBJ whole genome shotgun (WGS) entry which is preliminary data.</text>
</comment>
<dbReference type="InterPro" id="IPR051164">
    <property type="entry name" value="NmrA-like_oxidored"/>
</dbReference>
<dbReference type="PANTHER" id="PTHR42748">
    <property type="entry name" value="NITROGEN METABOLITE REPRESSION PROTEIN NMRA FAMILY MEMBER"/>
    <property type="match status" value="1"/>
</dbReference>
<evidence type="ECO:0000256" key="2">
    <source>
        <dbReference type="ARBA" id="ARBA00022857"/>
    </source>
</evidence>
<dbReference type="PANTHER" id="PTHR42748:SF11">
    <property type="entry name" value="NMRA-LIKE DOMAIN-CONTAINING PROTEIN"/>
    <property type="match status" value="1"/>
</dbReference>
<feature type="non-terminal residue" evidence="4">
    <location>
        <position position="264"/>
    </location>
</feature>
<dbReference type="Gene3D" id="3.40.50.720">
    <property type="entry name" value="NAD(P)-binding Rossmann-like Domain"/>
    <property type="match status" value="1"/>
</dbReference>
<name>A0A9P6MDD2_9FUNG</name>
<evidence type="ECO:0000313" key="4">
    <source>
        <dbReference type="EMBL" id="KAF9993167.1"/>
    </source>
</evidence>
<dbReference type="Proteomes" id="UP000703661">
    <property type="component" value="Unassembled WGS sequence"/>
</dbReference>
<comment type="similarity">
    <text evidence="1">Belongs to the NmrA-type oxidoreductase family.</text>
</comment>
<evidence type="ECO:0000259" key="3">
    <source>
        <dbReference type="Pfam" id="PF05368"/>
    </source>
</evidence>
<keyword evidence="5" id="KW-1185">Reference proteome</keyword>
<dbReference type="Gene3D" id="3.90.25.10">
    <property type="entry name" value="UDP-galactose 4-epimerase, domain 1"/>
    <property type="match status" value="1"/>
</dbReference>
<dbReference type="Pfam" id="PF05368">
    <property type="entry name" value="NmrA"/>
    <property type="match status" value="1"/>
</dbReference>